<keyword evidence="2" id="KW-0238">DNA-binding</keyword>
<evidence type="ECO:0000313" key="6">
    <source>
        <dbReference type="Proteomes" id="UP000184612"/>
    </source>
</evidence>
<dbReference type="PROSITE" id="PS51118">
    <property type="entry name" value="HTH_HXLR"/>
    <property type="match status" value="1"/>
</dbReference>
<dbReference type="GO" id="GO:0003677">
    <property type="term" value="F:DNA binding"/>
    <property type="evidence" value="ECO:0007669"/>
    <property type="project" value="UniProtKB-KW"/>
</dbReference>
<dbReference type="InterPro" id="IPR002577">
    <property type="entry name" value="HTH_HxlR"/>
</dbReference>
<evidence type="ECO:0000256" key="2">
    <source>
        <dbReference type="ARBA" id="ARBA00023125"/>
    </source>
</evidence>
<dbReference type="PANTHER" id="PTHR33204">
    <property type="entry name" value="TRANSCRIPTIONAL REGULATOR, MARR FAMILY"/>
    <property type="match status" value="1"/>
</dbReference>
<dbReference type="PANTHER" id="PTHR33204:SF29">
    <property type="entry name" value="TRANSCRIPTIONAL REGULATOR"/>
    <property type="match status" value="1"/>
</dbReference>
<dbReference type="EMBL" id="FRFD01000003">
    <property type="protein sequence ID" value="SHO43746.1"/>
    <property type="molecule type" value="Genomic_DNA"/>
</dbReference>
<dbReference type="InterPro" id="IPR036390">
    <property type="entry name" value="WH_DNA-bd_sf"/>
</dbReference>
<sequence>MSKECEKTKAVHKKKCAVIHALEIIGGKWRLPIIWELSAKESMRYNELKRCLDGITNIMLTRALQGLEENGLVRRVELCQIPPHVEYSLTESCKQLLPALEIINEWGKRKMLDTSC</sequence>
<evidence type="ECO:0000256" key="3">
    <source>
        <dbReference type="ARBA" id="ARBA00023163"/>
    </source>
</evidence>
<accession>A0A1M7XXQ0</accession>
<proteinExistence type="predicted"/>
<feature type="domain" description="HTH hxlR-type" evidence="4">
    <location>
        <begin position="16"/>
        <end position="115"/>
    </location>
</feature>
<dbReference type="SUPFAM" id="SSF46785">
    <property type="entry name" value="Winged helix' DNA-binding domain"/>
    <property type="match status" value="1"/>
</dbReference>
<dbReference type="Proteomes" id="UP000184612">
    <property type="component" value="Unassembled WGS sequence"/>
</dbReference>
<keyword evidence="3" id="KW-0804">Transcription</keyword>
<dbReference type="Gene3D" id="1.10.10.10">
    <property type="entry name" value="Winged helix-like DNA-binding domain superfamily/Winged helix DNA-binding domain"/>
    <property type="match status" value="1"/>
</dbReference>
<keyword evidence="6" id="KW-1185">Reference proteome</keyword>
<gene>
    <name evidence="5" type="ORF">SAMN02745217_00341</name>
</gene>
<organism evidence="5 6">
    <name type="scientific">Anaerocolumna xylanovorans DSM 12503</name>
    <dbReference type="NCBI Taxonomy" id="1121345"/>
    <lineage>
        <taxon>Bacteria</taxon>
        <taxon>Bacillati</taxon>
        <taxon>Bacillota</taxon>
        <taxon>Clostridia</taxon>
        <taxon>Lachnospirales</taxon>
        <taxon>Lachnospiraceae</taxon>
        <taxon>Anaerocolumna</taxon>
    </lineage>
</organism>
<dbReference type="RefSeq" id="WP_073587074.1">
    <property type="nucleotide sequence ID" value="NZ_FRFD01000003.1"/>
</dbReference>
<dbReference type="STRING" id="1121345.SAMN02745217_00341"/>
<dbReference type="Pfam" id="PF01638">
    <property type="entry name" value="HxlR"/>
    <property type="match status" value="1"/>
</dbReference>
<evidence type="ECO:0000313" key="5">
    <source>
        <dbReference type="EMBL" id="SHO43746.1"/>
    </source>
</evidence>
<name>A0A1M7XXQ0_9FIRM</name>
<evidence type="ECO:0000256" key="1">
    <source>
        <dbReference type="ARBA" id="ARBA00023015"/>
    </source>
</evidence>
<reference evidence="5 6" key="1">
    <citation type="submission" date="2016-12" db="EMBL/GenBank/DDBJ databases">
        <authorList>
            <person name="Song W.-J."/>
            <person name="Kurnit D.M."/>
        </authorList>
    </citation>
    <scope>NUCLEOTIDE SEQUENCE [LARGE SCALE GENOMIC DNA]</scope>
    <source>
        <strain evidence="5 6">DSM 12503</strain>
    </source>
</reference>
<evidence type="ECO:0000259" key="4">
    <source>
        <dbReference type="PROSITE" id="PS51118"/>
    </source>
</evidence>
<dbReference type="AlphaFoldDB" id="A0A1M7XXQ0"/>
<protein>
    <submittedName>
        <fullName evidence="5">Transcriptional regulator, HxlR family</fullName>
    </submittedName>
</protein>
<dbReference type="OrthoDB" id="9791143at2"/>
<keyword evidence="1" id="KW-0805">Transcription regulation</keyword>
<dbReference type="InterPro" id="IPR036388">
    <property type="entry name" value="WH-like_DNA-bd_sf"/>
</dbReference>